<dbReference type="PANTHER" id="PTHR46652:SF8">
    <property type="entry name" value="LEUCINE RICH REPEAT CONTAINING 23"/>
    <property type="match status" value="1"/>
</dbReference>
<dbReference type="PANTHER" id="PTHR46652">
    <property type="entry name" value="LEUCINE-RICH REPEAT AND IQ DOMAIN-CONTAINING PROTEIN 1-RELATED"/>
    <property type="match status" value="1"/>
</dbReference>
<evidence type="ECO:0000259" key="4">
    <source>
        <dbReference type="Pfam" id="PF18962"/>
    </source>
</evidence>
<keyword evidence="1" id="KW-0433">Leucine-rich repeat</keyword>
<feature type="domain" description="Secretion system C-terminal sorting" evidence="4">
    <location>
        <begin position="766"/>
        <end position="833"/>
    </location>
</feature>
<dbReference type="SUPFAM" id="SSF52058">
    <property type="entry name" value="L domain-like"/>
    <property type="match status" value="1"/>
</dbReference>
<organism evidence="6 7">
    <name type="scientific">Cloacibacterium rupense</name>
    <dbReference type="NCBI Taxonomy" id="517423"/>
    <lineage>
        <taxon>Bacteria</taxon>
        <taxon>Pseudomonadati</taxon>
        <taxon>Bacteroidota</taxon>
        <taxon>Flavobacteriia</taxon>
        <taxon>Flavobacteriales</taxon>
        <taxon>Weeksellaceae</taxon>
    </lineage>
</organism>
<keyword evidence="2" id="KW-0732">Signal</keyword>
<dbReference type="NCBIfam" id="TIGR04183">
    <property type="entry name" value="Por_Secre_tail"/>
    <property type="match status" value="1"/>
</dbReference>
<dbReference type="InterPro" id="IPR032675">
    <property type="entry name" value="LRR_dom_sf"/>
</dbReference>
<reference evidence="7" key="1">
    <citation type="journal article" date="2019" name="Int. J. Syst. Evol. Microbiol.">
        <title>The Global Catalogue of Microorganisms (GCM) 10K type strain sequencing project: providing services to taxonomists for standard genome sequencing and annotation.</title>
        <authorList>
            <consortium name="The Broad Institute Genomics Platform"/>
            <consortium name="The Broad Institute Genome Sequencing Center for Infectious Disease"/>
            <person name="Wu L."/>
            <person name="Ma J."/>
        </authorList>
    </citation>
    <scope>NUCLEOTIDE SEQUENCE [LARGE SCALE GENOMIC DNA]</scope>
    <source>
        <strain evidence="7">CGMCC 1.7656</strain>
    </source>
</reference>
<gene>
    <name evidence="6" type="ORF">GCM10010992_14040</name>
</gene>
<comment type="caution">
    <text evidence="6">The sequence shown here is derived from an EMBL/GenBank/DDBJ whole genome shotgun (WGS) entry which is preliminary data.</text>
</comment>
<sequence>MLPFFFFNTIENTMKTKLFFLFALFFFVSLEAQDIWFLNTSFKDKLLSSSPTNNIAQDINGNFVAVDSNKDNEIQISEAENISMLNLNDETGYGSLSGINEISYFKNIQVLKCENNYSLSTLNLSNLPLLREIYASKSKVRYLTLVNLPSLKIIDISASGYSGNFAVKDLPSLEKIKLNDNFYLNNISIQNLPMLNSIDISYGNIQSLNISDFPNLKEIISNNSNISNVTLNNLPQLLKVNFNINKIADFNCKGCDNLQEIRISYNNLTSIDVSNNLQLKYLNISNNLLTDINLLKNSKLQELICQFNKLKSLDLSLTGVVLVEAYVNALEFINIKNGVNTKLNASVGNLKYICCDESEINTINYTCEACTPPSINSYCSFEPGGSYNNILGNVKLDINNNGCETTDANFSKLKIKITKDGQDVGTTISDLQGNYELFTDAGNFVLTPVLENLDYYTVTPSSATINFPNTNKNTFTQNFCVVPNGTHNDLEVQFVPISQARPGFDATYRFVYFNKGNTTLSGNVNLDYQGNKVSFVNSELPPDTNVNSNLVWNFTDLKPFEQKSFIITFKLNPPSHPTDPLIAGDKLTFTAKIFPINNDETPKDNNLVLHQTVVNSVDPNDKTCLEGDIITPDLVGNDVHYLIRFENVGTANAVNVVVKDMIDTTKFDVESLQPIKSSHPYRMTITEGNKVEFFFENIQLPFDDANNDGYILFKIKTKPTLVVGNTFSNKADIYFDYNFPIATNEAITTVQNNLSTQEFSKSEISVYPNPVKDILTFKTKEKVKKVEIYDVNGRLIKVELGISNNQMNVSSLKTGTYVIKVISDKKYYQTKFIKQ</sequence>
<dbReference type="InterPro" id="IPR050836">
    <property type="entry name" value="SDS22/Internalin_LRR"/>
</dbReference>
<dbReference type="Proteomes" id="UP000620064">
    <property type="component" value="Unassembled WGS sequence"/>
</dbReference>
<proteinExistence type="predicted"/>
<dbReference type="Gene3D" id="3.80.10.10">
    <property type="entry name" value="Ribonuclease Inhibitor"/>
    <property type="match status" value="1"/>
</dbReference>
<dbReference type="InterPro" id="IPR026444">
    <property type="entry name" value="Secre_tail"/>
</dbReference>
<evidence type="ECO:0000256" key="1">
    <source>
        <dbReference type="ARBA" id="ARBA00022614"/>
    </source>
</evidence>
<name>A0ABQ2NI26_9FLAO</name>
<protein>
    <submittedName>
        <fullName evidence="6">Uncharacterized protein</fullName>
    </submittedName>
</protein>
<accession>A0ABQ2NI26</accession>
<dbReference type="EMBL" id="BMLV01000002">
    <property type="protein sequence ID" value="GGP03894.1"/>
    <property type="molecule type" value="Genomic_DNA"/>
</dbReference>
<evidence type="ECO:0000313" key="7">
    <source>
        <dbReference type="Proteomes" id="UP000620064"/>
    </source>
</evidence>
<evidence type="ECO:0000256" key="2">
    <source>
        <dbReference type="ARBA" id="ARBA00022729"/>
    </source>
</evidence>
<feature type="domain" description="DUF7619" evidence="5">
    <location>
        <begin position="618"/>
        <end position="749"/>
    </location>
</feature>
<dbReference type="InterPro" id="IPR001611">
    <property type="entry name" value="Leu-rich_rpt"/>
</dbReference>
<dbReference type="InterPro" id="IPR055353">
    <property type="entry name" value="DUF7619"/>
</dbReference>
<dbReference type="PROSITE" id="PS51450">
    <property type="entry name" value="LRR"/>
    <property type="match status" value="2"/>
</dbReference>
<evidence type="ECO:0000256" key="3">
    <source>
        <dbReference type="ARBA" id="ARBA00022737"/>
    </source>
</evidence>
<keyword evidence="3" id="KW-0677">Repeat</keyword>
<evidence type="ECO:0000313" key="6">
    <source>
        <dbReference type="EMBL" id="GGP03894.1"/>
    </source>
</evidence>
<evidence type="ECO:0000259" key="5">
    <source>
        <dbReference type="Pfam" id="PF24595"/>
    </source>
</evidence>
<dbReference type="Pfam" id="PF24595">
    <property type="entry name" value="DUF7619"/>
    <property type="match status" value="1"/>
</dbReference>
<keyword evidence="7" id="KW-1185">Reference proteome</keyword>
<dbReference type="Pfam" id="PF18962">
    <property type="entry name" value="Por_Secre_tail"/>
    <property type="match status" value="1"/>
</dbReference>